<protein>
    <recommendedName>
        <fullName evidence="4">GRAM domain-containing protein</fullName>
    </recommendedName>
</protein>
<evidence type="ECO:0000313" key="3">
    <source>
        <dbReference type="Proteomes" id="UP000327013"/>
    </source>
</evidence>
<feature type="region of interest" description="Disordered" evidence="1">
    <location>
        <begin position="208"/>
        <end position="264"/>
    </location>
</feature>
<proteinExistence type="predicted"/>
<dbReference type="AlphaFoldDB" id="A0A5N6KPA0"/>
<accession>A0A5N6KPA0</accession>
<keyword evidence="3" id="KW-1185">Reference proteome</keyword>
<name>A0A5N6KPA0_9ROSI</name>
<evidence type="ECO:0000313" key="2">
    <source>
        <dbReference type="EMBL" id="KAB8336900.1"/>
    </source>
</evidence>
<dbReference type="SUPFAM" id="SSF50729">
    <property type="entry name" value="PH domain-like"/>
    <property type="match status" value="1"/>
</dbReference>
<dbReference type="GO" id="GO:0003713">
    <property type="term" value="F:transcription coactivator activity"/>
    <property type="evidence" value="ECO:0007669"/>
    <property type="project" value="InterPro"/>
</dbReference>
<dbReference type="PANTHER" id="PTHR31606">
    <property type="entry name" value="WW DOMAIN BINDING PROTEIN 2, ISOFORM E"/>
    <property type="match status" value="1"/>
</dbReference>
<dbReference type="Proteomes" id="UP000327013">
    <property type="component" value="Unassembled WGS sequence"/>
</dbReference>
<evidence type="ECO:0000256" key="1">
    <source>
        <dbReference type="SAM" id="MobiDB-lite"/>
    </source>
</evidence>
<feature type="compositionally biased region" description="Basic and acidic residues" evidence="1">
    <location>
        <begin position="246"/>
        <end position="264"/>
    </location>
</feature>
<dbReference type="InterPro" id="IPR044852">
    <property type="entry name" value="WBP2-like"/>
</dbReference>
<dbReference type="CDD" id="cd13214">
    <property type="entry name" value="PH-GRAM_WBP2"/>
    <property type="match status" value="1"/>
</dbReference>
<sequence>MSINWVMLDPRDGFTPLSGEQKLWTSPPRTSFSIQSMHQYPGKDPFSISSSSGRVYLTNRRIVYLPATATPTFQSFNGPLLNLHDTHVTTPWLGPNAWIAAVQPVPNGGIPSTHAAVELKLTFRDGGAYDFHTKFVAIRERLQQAVEVARESGQSSQALRADRNGATGMGGASVDLNSVHLDQLPAYEETAPGSAPIAAPASTLIPVEASSTSHNQNSVGAAAAEAAERRETARAPPAEPPPGYEEVQRQGVAERLERDLRSTQ</sequence>
<gene>
    <name evidence="2" type="ORF">FH972_021207</name>
</gene>
<feature type="compositionally biased region" description="Polar residues" evidence="1">
    <location>
        <begin position="209"/>
        <end position="219"/>
    </location>
</feature>
<evidence type="ECO:0008006" key="4">
    <source>
        <dbReference type="Google" id="ProtNLM"/>
    </source>
</evidence>
<reference evidence="2 3" key="1">
    <citation type="submission" date="2019-06" db="EMBL/GenBank/DDBJ databases">
        <title>A chromosomal-level reference genome of Carpinus fangiana (Coryloideae, Betulaceae).</title>
        <authorList>
            <person name="Yang X."/>
            <person name="Wang Z."/>
            <person name="Zhang L."/>
            <person name="Hao G."/>
            <person name="Liu J."/>
            <person name="Yang Y."/>
        </authorList>
    </citation>
    <scope>NUCLEOTIDE SEQUENCE [LARGE SCALE GENOMIC DNA]</scope>
    <source>
        <strain evidence="2">Cfa_2016G</strain>
        <tissue evidence="2">Leaf</tissue>
    </source>
</reference>
<dbReference type="PANTHER" id="PTHR31606:SF1">
    <property type="entry name" value="WW DOMAIN BINDING PROTEIN 2, ISOFORM E"/>
    <property type="match status" value="1"/>
</dbReference>
<comment type="caution">
    <text evidence="2">The sequence shown here is derived from an EMBL/GenBank/DDBJ whole genome shotgun (WGS) entry which is preliminary data.</text>
</comment>
<dbReference type="EMBL" id="VIBQ01000009">
    <property type="protein sequence ID" value="KAB8336900.1"/>
    <property type="molecule type" value="Genomic_DNA"/>
</dbReference>
<organism evidence="2 3">
    <name type="scientific">Carpinus fangiana</name>
    <dbReference type="NCBI Taxonomy" id="176857"/>
    <lineage>
        <taxon>Eukaryota</taxon>
        <taxon>Viridiplantae</taxon>
        <taxon>Streptophyta</taxon>
        <taxon>Embryophyta</taxon>
        <taxon>Tracheophyta</taxon>
        <taxon>Spermatophyta</taxon>
        <taxon>Magnoliopsida</taxon>
        <taxon>eudicotyledons</taxon>
        <taxon>Gunneridae</taxon>
        <taxon>Pentapetalae</taxon>
        <taxon>rosids</taxon>
        <taxon>fabids</taxon>
        <taxon>Fagales</taxon>
        <taxon>Betulaceae</taxon>
        <taxon>Carpinus</taxon>
    </lineage>
</organism>
<dbReference type="OrthoDB" id="1259151at2759"/>
<dbReference type="GO" id="GO:0005634">
    <property type="term" value="C:nucleus"/>
    <property type="evidence" value="ECO:0007669"/>
    <property type="project" value="TreeGrafter"/>
</dbReference>
<dbReference type="GO" id="GO:0031490">
    <property type="term" value="F:chromatin DNA binding"/>
    <property type="evidence" value="ECO:0007669"/>
    <property type="project" value="TreeGrafter"/>
</dbReference>
<feature type="region of interest" description="Disordered" evidence="1">
    <location>
        <begin position="152"/>
        <end position="171"/>
    </location>
</feature>